<comment type="caution">
    <text evidence="2">The sequence shown here is derived from an EMBL/GenBank/DDBJ whole genome shotgun (WGS) entry which is preliminary data.</text>
</comment>
<dbReference type="GO" id="GO:0016787">
    <property type="term" value="F:hydrolase activity"/>
    <property type="evidence" value="ECO:0007669"/>
    <property type="project" value="UniProtKB-KW"/>
</dbReference>
<organism evidence="2 3">
    <name type="scientific">Actinopolyspora mortivallis</name>
    <dbReference type="NCBI Taxonomy" id="33906"/>
    <lineage>
        <taxon>Bacteria</taxon>
        <taxon>Bacillati</taxon>
        <taxon>Actinomycetota</taxon>
        <taxon>Actinomycetes</taxon>
        <taxon>Actinopolysporales</taxon>
        <taxon>Actinopolysporaceae</taxon>
        <taxon>Actinopolyspora</taxon>
    </lineage>
</organism>
<accession>A0A2T0GS58</accession>
<dbReference type="EMBL" id="PVSR01000048">
    <property type="protein sequence ID" value="PRW61945.1"/>
    <property type="molecule type" value="Genomic_DNA"/>
</dbReference>
<dbReference type="Proteomes" id="UP000239352">
    <property type="component" value="Unassembled WGS sequence"/>
</dbReference>
<gene>
    <name evidence="2" type="ORF">CEP50_18030</name>
</gene>
<evidence type="ECO:0000313" key="2">
    <source>
        <dbReference type="EMBL" id="PRW61945.1"/>
    </source>
</evidence>
<dbReference type="CDD" id="cd16282">
    <property type="entry name" value="metallo-hydrolase-like_MBL-fold"/>
    <property type="match status" value="1"/>
</dbReference>
<dbReference type="InterPro" id="IPR036866">
    <property type="entry name" value="RibonucZ/Hydroxyglut_hydro"/>
</dbReference>
<reference evidence="2 3" key="1">
    <citation type="submission" date="2018-03" db="EMBL/GenBank/DDBJ databases">
        <title>Actinopolyspora mortivallis from Sahara, screening for active biomolecules.</title>
        <authorList>
            <person name="Selama O."/>
            <person name="Wellington E.M.H."/>
            <person name="Hacene H."/>
        </authorList>
    </citation>
    <scope>NUCLEOTIDE SEQUENCE [LARGE SCALE GENOMIC DNA]</scope>
    <source>
        <strain evidence="2 3">M5A</strain>
    </source>
</reference>
<proteinExistence type="predicted"/>
<keyword evidence="2" id="KW-0378">Hydrolase</keyword>
<keyword evidence="3" id="KW-1185">Reference proteome</keyword>
<dbReference type="SUPFAM" id="SSF56281">
    <property type="entry name" value="Metallo-hydrolase/oxidoreductase"/>
    <property type="match status" value="1"/>
</dbReference>
<dbReference type="STRING" id="1050202.GCA_000384035_01501"/>
<protein>
    <submittedName>
        <fullName evidence="2">MBL fold metallo-hydrolase</fullName>
    </submittedName>
</protein>
<dbReference type="AlphaFoldDB" id="A0A2T0GS58"/>
<dbReference type="Gene3D" id="3.60.15.10">
    <property type="entry name" value="Ribonuclease Z/Hydroxyacylglutathione hydrolase-like"/>
    <property type="match status" value="1"/>
</dbReference>
<sequence length="296" mass="32158">MSTPDIIRPAERTTVRLRLPGGWFHNNTGWIRGDDRVLLVDTCATETRTRHLLDGVRAEAGDLPLEAVLTHAHGDHANGAGQVERAGGTVHATPRTAEDVHNGPHTHPELLGELDWGNIAPPARIEPVPAARTLELGNAQVSLHPAPVRAHTAGDLVVHHERESVLFAGDLLFSGITPLALHGSIGGWIEALDWLSEFGAETLVPGHGPIPPVGEKLLAEQRAYLRWLLEHTTEDEPDHAALELCARERWPQWHDPERHAANLRLAHAENHGHEPDVTTAARAMLRSAGGHIAVSL</sequence>
<dbReference type="InterPro" id="IPR001279">
    <property type="entry name" value="Metallo-B-lactamas"/>
</dbReference>
<dbReference type="Pfam" id="PF00753">
    <property type="entry name" value="Lactamase_B"/>
    <property type="match status" value="1"/>
</dbReference>
<evidence type="ECO:0000259" key="1">
    <source>
        <dbReference type="SMART" id="SM00849"/>
    </source>
</evidence>
<dbReference type="InParanoid" id="A0A2T0GS58"/>
<dbReference type="InterPro" id="IPR050855">
    <property type="entry name" value="NDM-1-like"/>
</dbReference>
<dbReference type="SMART" id="SM00849">
    <property type="entry name" value="Lactamase_B"/>
    <property type="match status" value="1"/>
</dbReference>
<feature type="domain" description="Metallo-beta-lactamase" evidence="1">
    <location>
        <begin position="25"/>
        <end position="207"/>
    </location>
</feature>
<dbReference type="PANTHER" id="PTHR42951">
    <property type="entry name" value="METALLO-BETA-LACTAMASE DOMAIN-CONTAINING"/>
    <property type="match status" value="1"/>
</dbReference>
<dbReference type="PANTHER" id="PTHR42951:SF4">
    <property type="entry name" value="ACYL-COENZYME A THIOESTERASE MBLAC2"/>
    <property type="match status" value="1"/>
</dbReference>
<evidence type="ECO:0000313" key="3">
    <source>
        <dbReference type="Proteomes" id="UP000239352"/>
    </source>
</evidence>
<dbReference type="RefSeq" id="WP_106115120.1">
    <property type="nucleotide sequence ID" value="NZ_PVSR01000048.1"/>
</dbReference>
<name>A0A2T0GS58_ACTMO</name>